<evidence type="ECO:0000313" key="3">
    <source>
        <dbReference type="Proteomes" id="UP000244056"/>
    </source>
</evidence>
<dbReference type="RefSeq" id="WP_006194529.1">
    <property type="nucleotide sequence ID" value="NZ_CAWNZE010000001.1"/>
</dbReference>
<dbReference type="InterPro" id="IPR003615">
    <property type="entry name" value="HNH_nuc"/>
</dbReference>
<evidence type="ECO:0000259" key="1">
    <source>
        <dbReference type="Pfam" id="PF01844"/>
    </source>
</evidence>
<evidence type="ECO:0000313" key="2">
    <source>
        <dbReference type="EMBL" id="AVZ31382.1"/>
    </source>
</evidence>
<dbReference type="KEGG" id="nsp:BMF81_04069"/>
<dbReference type="GO" id="GO:0008270">
    <property type="term" value="F:zinc ion binding"/>
    <property type="evidence" value="ECO:0007669"/>
    <property type="project" value="InterPro"/>
</dbReference>
<dbReference type="InterPro" id="IPR002711">
    <property type="entry name" value="HNH"/>
</dbReference>
<dbReference type="GeneID" id="78019298"/>
<proteinExistence type="predicted"/>
<feature type="domain" description="HNH" evidence="1">
    <location>
        <begin position="306"/>
        <end position="360"/>
    </location>
</feature>
<dbReference type="Pfam" id="PF01844">
    <property type="entry name" value="HNH"/>
    <property type="match status" value="1"/>
</dbReference>
<dbReference type="AlphaFoldDB" id="A0A2S0QAJ3"/>
<accession>A0A2S0QAJ3</accession>
<gene>
    <name evidence="2" type="ORF">BMF81_04069</name>
</gene>
<dbReference type="GO" id="GO:0004519">
    <property type="term" value="F:endonuclease activity"/>
    <property type="evidence" value="ECO:0007669"/>
    <property type="project" value="InterPro"/>
</dbReference>
<sequence length="394" mass="45239">MIERWRWDQGRLTYFRFDNLKKICKVIVDLEGINIGGAEDSILRAYLTSQTDLPFAPTNYKVWRNYARVFACSLVATQLDGRLTVTDIGRNLAGVDSPEIDIDEYLSFWIPRFYLPSPAFQDYTPSDNRVFPLCAVLKYLLANFIEFGEAEINLSEVFSLIIGNGCSGTESLENYQTLRPTNRSAIGDEQRQVREMLIFASQMSWLKWYGGSLKVDIVPGDLQSIEDLRGIVEPLQNHRKSTQQQEIIALGRVTTEIVKPVALSTREIPEDIIFTEGRRVRVTHLRTERSPQLRRLFFSRNALPVCDMCSCNTRHRYPWTDNLLEIHHLLPLSSAITVTGEGTSLEDVVGLCPNCHRSVHVYYKRWFESNSVNDFLSQEEARRVYESAKEAIQL</sequence>
<reference evidence="2 3" key="1">
    <citation type="submission" date="2017-03" db="EMBL/GenBank/DDBJ databases">
        <title>Comparative genomics of the toxic Baltic Sea cyanobacteria Nodularia spumigena UHCC 0039 and its response on varying salinity.</title>
        <authorList>
            <person name="Teikari J.E."/>
        </authorList>
    </citation>
    <scope>NUCLEOTIDE SEQUENCE [LARGE SCALE GENOMIC DNA]</scope>
    <source>
        <strain evidence="2 3">UHCC 0039</strain>
    </source>
</reference>
<organism evidence="2 3">
    <name type="scientific">Nodularia spumigena UHCC 0039</name>
    <dbReference type="NCBI Taxonomy" id="1914872"/>
    <lineage>
        <taxon>Bacteria</taxon>
        <taxon>Bacillati</taxon>
        <taxon>Cyanobacteriota</taxon>
        <taxon>Cyanophyceae</taxon>
        <taxon>Nostocales</taxon>
        <taxon>Nodulariaceae</taxon>
        <taxon>Nodularia</taxon>
    </lineage>
</organism>
<dbReference type="CDD" id="cd00085">
    <property type="entry name" value="HNHc"/>
    <property type="match status" value="1"/>
</dbReference>
<protein>
    <recommendedName>
        <fullName evidence="1">HNH domain-containing protein</fullName>
    </recommendedName>
</protein>
<dbReference type="EMBL" id="CP020114">
    <property type="protein sequence ID" value="AVZ31382.1"/>
    <property type="molecule type" value="Genomic_DNA"/>
</dbReference>
<dbReference type="Proteomes" id="UP000244056">
    <property type="component" value="Chromosome"/>
</dbReference>
<dbReference type="GO" id="GO:0003676">
    <property type="term" value="F:nucleic acid binding"/>
    <property type="evidence" value="ECO:0007669"/>
    <property type="project" value="InterPro"/>
</dbReference>
<name>A0A2S0QAJ3_NODSP</name>